<keyword evidence="3" id="KW-0274">FAD</keyword>
<dbReference type="InterPro" id="IPR036188">
    <property type="entry name" value="FAD/NAD-bd_sf"/>
</dbReference>
<dbReference type="Pfam" id="PF13450">
    <property type="entry name" value="NAD_binding_8"/>
    <property type="match status" value="1"/>
</dbReference>
<feature type="domain" description="Glucose-methanol-choline oxidoreductase N-terminal" evidence="6">
    <location>
        <begin position="109"/>
        <end position="332"/>
    </location>
</feature>
<comment type="similarity">
    <text evidence="1">Belongs to the GMC oxidoreductase family.</text>
</comment>
<dbReference type="PANTHER" id="PTHR46056">
    <property type="entry name" value="LONG-CHAIN-ALCOHOL OXIDASE"/>
    <property type="match status" value="1"/>
</dbReference>
<dbReference type="SUPFAM" id="SSF51905">
    <property type="entry name" value="FAD/NAD(P)-binding domain"/>
    <property type="match status" value="1"/>
</dbReference>
<dbReference type="SUPFAM" id="SSF54373">
    <property type="entry name" value="FAD-linked reductases, C-terminal domain"/>
    <property type="match status" value="1"/>
</dbReference>
<feature type="compositionally biased region" description="Basic and acidic residues" evidence="5">
    <location>
        <begin position="1"/>
        <end position="12"/>
    </location>
</feature>
<dbReference type="Pfam" id="PF00732">
    <property type="entry name" value="GMC_oxred_N"/>
    <property type="match status" value="1"/>
</dbReference>
<dbReference type="Gene3D" id="3.50.50.60">
    <property type="entry name" value="FAD/NAD(P)-binding domain"/>
    <property type="match status" value="2"/>
</dbReference>
<evidence type="ECO:0000256" key="1">
    <source>
        <dbReference type="ARBA" id="ARBA00010790"/>
    </source>
</evidence>
<organism evidence="8 9">
    <name type="scientific">Thioclava nitratireducens</name>
    <dbReference type="NCBI Taxonomy" id="1915078"/>
    <lineage>
        <taxon>Bacteria</taxon>
        <taxon>Pseudomonadati</taxon>
        <taxon>Pseudomonadota</taxon>
        <taxon>Alphaproteobacteria</taxon>
        <taxon>Rhodobacterales</taxon>
        <taxon>Paracoccaceae</taxon>
        <taxon>Thioclava</taxon>
    </lineage>
</organism>
<evidence type="ECO:0000256" key="3">
    <source>
        <dbReference type="ARBA" id="ARBA00022827"/>
    </source>
</evidence>
<evidence type="ECO:0000259" key="6">
    <source>
        <dbReference type="Pfam" id="PF00732"/>
    </source>
</evidence>
<evidence type="ECO:0000256" key="5">
    <source>
        <dbReference type="SAM" id="MobiDB-lite"/>
    </source>
</evidence>
<dbReference type="Proteomes" id="UP000185622">
    <property type="component" value="Chromosome"/>
</dbReference>
<dbReference type="EMBL" id="CP019437">
    <property type="protein sequence ID" value="AQS47349.1"/>
    <property type="molecule type" value="Genomic_DNA"/>
</dbReference>
<gene>
    <name evidence="8" type="ORF">BMG03_05720</name>
</gene>
<evidence type="ECO:0000313" key="8">
    <source>
        <dbReference type="EMBL" id="AQS47349.1"/>
    </source>
</evidence>
<proteinExistence type="inferred from homology"/>
<reference evidence="8 9" key="1">
    <citation type="submission" date="2017-01" db="EMBL/GenBank/DDBJ databases">
        <title>The complete genome sequence of a sulfur-oxidizing marine bacterium Thioclava sp. 25B10_4T.</title>
        <authorList>
            <person name="Liu Y."/>
            <person name="Lai Q."/>
            <person name="Shao Z."/>
        </authorList>
    </citation>
    <scope>NUCLEOTIDE SEQUENCE [LARGE SCALE GENOMIC DNA]</scope>
    <source>
        <strain evidence="8 9">25B10_4</strain>
    </source>
</reference>
<keyword evidence="2" id="KW-0285">Flavoprotein</keyword>
<dbReference type="PRINTS" id="PR00411">
    <property type="entry name" value="PNDRDTASEI"/>
</dbReference>
<dbReference type="PANTHER" id="PTHR46056:SF12">
    <property type="entry name" value="LONG-CHAIN-ALCOHOL OXIDASE"/>
    <property type="match status" value="1"/>
</dbReference>
<dbReference type="Pfam" id="PF05199">
    <property type="entry name" value="GMC_oxred_C"/>
    <property type="match status" value="1"/>
</dbReference>
<dbReference type="InterPro" id="IPR000172">
    <property type="entry name" value="GMC_OxRdtase_N"/>
</dbReference>
<name>A0ABM6IF41_9RHOB</name>
<dbReference type="RefSeq" id="WP_075776377.1">
    <property type="nucleotide sequence ID" value="NZ_CP019437.1"/>
</dbReference>
<keyword evidence="4" id="KW-0560">Oxidoreductase</keyword>
<evidence type="ECO:0000256" key="4">
    <source>
        <dbReference type="ARBA" id="ARBA00023002"/>
    </source>
</evidence>
<keyword evidence="9" id="KW-1185">Reference proteome</keyword>
<protein>
    <submittedName>
        <fullName evidence="8">Choline dehydrogenase</fullName>
    </submittedName>
</protein>
<evidence type="ECO:0000313" key="9">
    <source>
        <dbReference type="Proteomes" id="UP000185622"/>
    </source>
</evidence>
<evidence type="ECO:0000256" key="2">
    <source>
        <dbReference type="ARBA" id="ARBA00022630"/>
    </source>
</evidence>
<sequence length="548" mass="60209">MTQDSSRSDRPRAVNGHAPDVFKREGQVPMREYPKNAPVDFVIVGAGCGGSVLAAKLAEAGMSVVLFDAGPFFQPKRDFASDEREQDKLYWLDPRISDGDDPIELGANNSGRAVGGSSVHFQMVSLRFRPEWFKSRSKLGYGRDWPVDWREMWRYYDEVEDALKISGPIRYPWGPDRGRYPYREHEVNEAGLVLARGAEALGVDWAPTPLCTVSAPRGKSPPCAYRGMCKIGCSVNAKQSMLITYVPRAIKAGAEVRDLAMVGRIETGPDGRASGVSYHRDGEWHFQKAANVVVAGYSIETPRLLLNSANAHHPQGLGNSNGMVGRNLMVHANDAVWGEFDEEIRWYKGPPSMTTCEHWNYADDDPSKDFDGGYSFMSQGPLPGDFAGTLVSSSGLFGDDLLSKMGRYNRMAGLKMVGESMPSPDNRVTLADETDALGLPRAKVTHSFCDNDKRLQEHARGFMSRMMRAAGGHNLFETQSTAHLMGGCPMGDDPETSVTNDMGRSWDVDNLWICDGSLMPTGGGVNPAMTILANAARIADRIIDARFH</sequence>
<evidence type="ECO:0000259" key="7">
    <source>
        <dbReference type="Pfam" id="PF05199"/>
    </source>
</evidence>
<feature type="region of interest" description="Disordered" evidence="5">
    <location>
        <begin position="1"/>
        <end position="20"/>
    </location>
</feature>
<accession>A0ABM6IF41</accession>
<dbReference type="InterPro" id="IPR007867">
    <property type="entry name" value="GMC_OxRtase_C"/>
</dbReference>
<feature type="domain" description="Glucose-methanol-choline oxidoreductase C-terminal" evidence="7">
    <location>
        <begin position="422"/>
        <end position="535"/>
    </location>
</feature>